<dbReference type="EMBL" id="JACERG010000002">
    <property type="protein sequence ID" value="MBA5219807.1"/>
    <property type="molecule type" value="Genomic_DNA"/>
</dbReference>
<comment type="caution">
    <text evidence="1">The sequence shown here is derived from an EMBL/GenBank/DDBJ whole genome shotgun (WGS) entry which is preliminary data.</text>
</comment>
<evidence type="ECO:0000313" key="2">
    <source>
        <dbReference type="Proteomes" id="UP000587608"/>
    </source>
</evidence>
<evidence type="ECO:0000313" key="1">
    <source>
        <dbReference type="EMBL" id="MBA5219807.1"/>
    </source>
</evidence>
<proteinExistence type="predicted"/>
<dbReference type="AlphaFoldDB" id="A0A7W2DMX3"/>
<dbReference type="Proteomes" id="UP000587608">
    <property type="component" value="Unassembled WGS sequence"/>
</dbReference>
<reference evidence="1 2" key="1">
    <citation type="submission" date="2020-07" db="EMBL/GenBank/DDBJ databases">
        <title>Differential regulation of undecylprodigiosin biosynthesis in the yeast-scavenging Streptomyces strain MBK6.</title>
        <authorList>
            <person name="Baral B."/>
            <person name="Siitonen V."/>
            <person name="Laughlin M."/>
            <person name="Yamada K."/>
            <person name="Ilomaeki M."/>
            <person name="Metsae-Ketelae M."/>
            <person name="Niemi J."/>
        </authorList>
    </citation>
    <scope>NUCLEOTIDE SEQUENCE [LARGE SCALE GENOMIC DNA]</scope>
    <source>
        <strain evidence="1 2">MBK6</strain>
    </source>
</reference>
<dbReference type="Pfam" id="PF15575">
    <property type="entry name" value="Imm49"/>
    <property type="match status" value="1"/>
</dbReference>
<sequence>MTVVVAGHREAGPNLERYVEALGESLAMSVGWLDESASMIDSAFSKSLLHLQARCTADPRAAQLETWEVVTTALQIGSALFAVTGAQEGTVQCRINHEMHTLTAIGPRAFADAGNWLTTFWLAVICRDRERLTNLCEIPVDRLRSAEGAYDEYVYHWVAALQAYWLRRPGLVEDLTAAIQGSHPEAASVTPRELLQNVLYPPINLFYRFLRQDGTGFNEALTEALELHRAYWTADEDRARDPSGTVALAPLAVACLAHDGGIPIEVESDYLPKHLLERGWLGEFEV</sequence>
<organism evidence="1 2">
    <name type="scientific">Streptomyces griseoaurantiacus</name>
    <dbReference type="NCBI Taxonomy" id="68213"/>
    <lineage>
        <taxon>Bacteria</taxon>
        <taxon>Bacillati</taxon>
        <taxon>Actinomycetota</taxon>
        <taxon>Actinomycetes</taxon>
        <taxon>Kitasatosporales</taxon>
        <taxon>Streptomycetaceae</taxon>
        <taxon>Streptomyces</taxon>
        <taxon>Streptomyces aurantiacus group</taxon>
    </lineage>
</organism>
<accession>A0A7W2DMX3</accession>
<gene>
    <name evidence="1" type="ORF">H1X69_00050</name>
</gene>
<dbReference type="RefSeq" id="WP_191851504.1">
    <property type="nucleotide sequence ID" value="NZ_JACERG010000002.1"/>
</dbReference>
<name>A0A7W2DMX3_9ACTN</name>
<dbReference type="InterPro" id="IPR029074">
    <property type="entry name" value="Imm49"/>
</dbReference>
<protein>
    <submittedName>
        <fullName evidence="1">Immunity 49 family protein</fullName>
    </submittedName>
</protein>